<dbReference type="eggNOG" id="ENOG503323Z">
    <property type="taxonomic scope" value="Bacteria"/>
</dbReference>
<name>X7F6H2_9RHOB</name>
<organism evidence="1 2">
    <name type="scientific">Roseivivax isoporae LMG 25204</name>
    <dbReference type="NCBI Taxonomy" id="1449351"/>
    <lineage>
        <taxon>Bacteria</taxon>
        <taxon>Pseudomonadati</taxon>
        <taxon>Pseudomonadota</taxon>
        <taxon>Alphaproteobacteria</taxon>
        <taxon>Rhodobacterales</taxon>
        <taxon>Roseobacteraceae</taxon>
        <taxon>Roseivivax</taxon>
    </lineage>
</organism>
<dbReference type="Proteomes" id="UP000023430">
    <property type="component" value="Unassembled WGS sequence"/>
</dbReference>
<reference evidence="1 2" key="1">
    <citation type="submission" date="2014-01" db="EMBL/GenBank/DDBJ databases">
        <title>Roseivivax isoporae LMG 25204 Genome Sequencing.</title>
        <authorList>
            <person name="Lai Q."/>
            <person name="Li G."/>
            <person name="Shao Z."/>
        </authorList>
    </citation>
    <scope>NUCLEOTIDE SEQUENCE [LARGE SCALE GENOMIC DNA]</scope>
    <source>
        <strain evidence="1 2">LMG 25204</strain>
    </source>
</reference>
<accession>X7F6H2</accession>
<protein>
    <submittedName>
        <fullName evidence="1">Uncharacterized protein</fullName>
    </submittedName>
</protein>
<dbReference type="OrthoDB" id="7859692at2"/>
<dbReference type="STRING" id="1449351.RISW2_11965"/>
<comment type="caution">
    <text evidence="1">The sequence shown here is derived from an EMBL/GenBank/DDBJ whole genome shotgun (WGS) entry which is preliminary data.</text>
</comment>
<keyword evidence="2" id="KW-1185">Reference proteome</keyword>
<dbReference type="AlphaFoldDB" id="X7F6H2"/>
<proteinExistence type="predicted"/>
<evidence type="ECO:0000313" key="2">
    <source>
        <dbReference type="Proteomes" id="UP000023430"/>
    </source>
</evidence>
<gene>
    <name evidence="1" type="ORF">RISW2_11965</name>
</gene>
<dbReference type="RefSeq" id="WP_043773420.1">
    <property type="nucleotide sequence ID" value="NZ_JAME01000029.1"/>
</dbReference>
<evidence type="ECO:0000313" key="1">
    <source>
        <dbReference type="EMBL" id="ETX27654.1"/>
    </source>
</evidence>
<dbReference type="EMBL" id="JAME01000029">
    <property type="protein sequence ID" value="ETX27654.1"/>
    <property type="molecule type" value="Genomic_DNA"/>
</dbReference>
<sequence length="130" mass="13612">MPFGVLIALVMCGIAGIAVLTHALGLSARAPFPDTAAARAAWLREYPALAPADVVMSRDGRSALIVTAGGPGVVWRFGADSTARLLTGARVRRCARGLDIRLPDFTAPRIVLDLSAEETDAWTRSLGNAA</sequence>